<dbReference type="Proteomes" id="UP000613255">
    <property type="component" value="Unassembled WGS sequence"/>
</dbReference>
<reference evidence="2" key="1">
    <citation type="submission" date="2020-12" db="EMBL/GenBank/DDBJ databases">
        <title>Pontibaca salina gen. nov., sp. nov., isolated from marine sediment.</title>
        <authorList>
            <person name="Bo J."/>
            <person name="Wang S."/>
            <person name="Song X."/>
            <person name="Du Z."/>
        </authorList>
    </citation>
    <scope>NUCLEOTIDE SEQUENCE</scope>
    <source>
        <strain evidence="2">S1109L</strain>
    </source>
</reference>
<dbReference type="AlphaFoldDB" id="A0A934HSH8"/>
<dbReference type="EMBL" id="JAEIJD010000003">
    <property type="protein sequence ID" value="MBI6629408.1"/>
    <property type="molecule type" value="Genomic_DNA"/>
</dbReference>
<dbReference type="Pfam" id="PF06055">
    <property type="entry name" value="ExoD"/>
    <property type="match status" value="1"/>
</dbReference>
<feature type="transmembrane region" description="Helical" evidence="1">
    <location>
        <begin position="181"/>
        <end position="202"/>
    </location>
</feature>
<dbReference type="InterPro" id="IPR010331">
    <property type="entry name" value="ExoD"/>
</dbReference>
<evidence type="ECO:0000313" key="2">
    <source>
        <dbReference type="EMBL" id="MBI6629408.1"/>
    </source>
</evidence>
<dbReference type="PANTHER" id="PTHR41795:SF1">
    <property type="entry name" value="EXOPOLYSACCHARIDE SYNTHESIS PROTEIN"/>
    <property type="match status" value="1"/>
</dbReference>
<feature type="transmembrane region" description="Helical" evidence="1">
    <location>
        <begin position="153"/>
        <end position="175"/>
    </location>
</feature>
<evidence type="ECO:0000313" key="3">
    <source>
        <dbReference type="Proteomes" id="UP000613255"/>
    </source>
</evidence>
<gene>
    <name evidence="2" type="ORF">JAO82_05880</name>
</gene>
<dbReference type="PIRSF" id="PIRSF033239">
    <property type="entry name" value="ExoD"/>
    <property type="match status" value="1"/>
</dbReference>
<dbReference type="PANTHER" id="PTHR41795">
    <property type="entry name" value="EXOPOLYSACCHARIDE SYNTHESIS PROTEIN"/>
    <property type="match status" value="1"/>
</dbReference>
<keyword evidence="1" id="KW-1133">Transmembrane helix</keyword>
<organism evidence="2 3">
    <name type="scientific">Pontibaca salina</name>
    <dbReference type="NCBI Taxonomy" id="2795731"/>
    <lineage>
        <taxon>Bacteria</taxon>
        <taxon>Pseudomonadati</taxon>
        <taxon>Pseudomonadota</taxon>
        <taxon>Alphaproteobacteria</taxon>
        <taxon>Rhodobacterales</taxon>
        <taxon>Roseobacteraceae</taxon>
        <taxon>Pontibaca</taxon>
    </lineage>
</organism>
<proteinExistence type="predicted"/>
<keyword evidence="1" id="KW-0812">Transmembrane</keyword>
<name>A0A934HSH8_9RHOB</name>
<accession>A0A934HSH8</accession>
<sequence>MHDSPGTDDQQDNQKVVEKIVDDIDSLSGHDTIRVRDMVEELGQATFIPLLMVPALLVISPLSGIPLFSSVCGLTIALIASQLLIGRKRLWLPNFLLQREIKGTRAHGALGKIRKLASFLDRHAHQRLSFLVRPPLNKLVQVLTMLCGLAMPFLELLPFSSSILGISVVLFSVGFLTRDGIYVLSAMILIAVAGMIPAFALLHL</sequence>
<keyword evidence="1" id="KW-0472">Membrane</keyword>
<comment type="caution">
    <text evidence="2">The sequence shown here is derived from an EMBL/GenBank/DDBJ whole genome shotgun (WGS) entry which is preliminary data.</text>
</comment>
<protein>
    <submittedName>
        <fullName evidence="2">Exopolysaccharide biosynthesis protein</fullName>
    </submittedName>
</protein>
<feature type="transmembrane region" description="Helical" evidence="1">
    <location>
        <begin position="65"/>
        <end position="85"/>
    </location>
</feature>
<keyword evidence="3" id="KW-1185">Reference proteome</keyword>
<evidence type="ECO:0000256" key="1">
    <source>
        <dbReference type="SAM" id="Phobius"/>
    </source>
</evidence>